<dbReference type="Proteomes" id="UP000198287">
    <property type="component" value="Unassembled WGS sequence"/>
</dbReference>
<accession>A0A226DV21</accession>
<organism evidence="1 2">
    <name type="scientific">Folsomia candida</name>
    <name type="common">Springtail</name>
    <dbReference type="NCBI Taxonomy" id="158441"/>
    <lineage>
        <taxon>Eukaryota</taxon>
        <taxon>Metazoa</taxon>
        <taxon>Ecdysozoa</taxon>
        <taxon>Arthropoda</taxon>
        <taxon>Hexapoda</taxon>
        <taxon>Collembola</taxon>
        <taxon>Entomobryomorpha</taxon>
        <taxon>Isotomoidea</taxon>
        <taxon>Isotomidae</taxon>
        <taxon>Proisotominae</taxon>
        <taxon>Folsomia</taxon>
    </lineage>
</organism>
<proteinExistence type="predicted"/>
<name>A0A226DV21_FOLCA</name>
<comment type="caution">
    <text evidence="1">The sequence shown here is derived from an EMBL/GenBank/DDBJ whole genome shotgun (WGS) entry which is preliminary data.</text>
</comment>
<protein>
    <submittedName>
        <fullName evidence="1">Uncharacterized protein</fullName>
    </submittedName>
</protein>
<dbReference type="AlphaFoldDB" id="A0A226DV21"/>
<sequence length="141" mass="16238">MIDAEVQNLDNCTLTMVDTFGTYINKTASKGTWIGGGGMMEILEKNETDVALALFQQTHWLVTEFPNVVEGSYTILGKNKHRYTLGFPAQIMQFEFALYKLDMVGIISSLRKKWFHDLVSNWRIEKQRTIFDYAKQCPCEL</sequence>
<dbReference type="EMBL" id="LNIX01000010">
    <property type="protein sequence ID" value="OXA49322.1"/>
    <property type="molecule type" value="Genomic_DNA"/>
</dbReference>
<evidence type="ECO:0000313" key="2">
    <source>
        <dbReference type="Proteomes" id="UP000198287"/>
    </source>
</evidence>
<evidence type="ECO:0000313" key="1">
    <source>
        <dbReference type="EMBL" id="OXA49322.1"/>
    </source>
</evidence>
<gene>
    <name evidence="1" type="ORF">Fcan01_16013</name>
</gene>
<reference evidence="1 2" key="1">
    <citation type="submission" date="2015-12" db="EMBL/GenBank/DDBJ databases">
        <title>The genome of Folsomia candida.</title>
        <authorList>
            <person name="Faddeeva A."/>
            <person name="Derks M.F."/>
            <person name="Anvar Y."/>
            <person name="Smit S."/>
            <person name="Van Straalen N."/>
            <person name="Roelofs D."/>
        </authorList>
    </citation>
    <scope>NUCLEOTIDE SEQUENCE [LARGE SCALE GENOMIC DNA]</scope>
    <source>
        <strain evidence="1 2">VU population</strain>
        <tissue evidence="1">Whole body</tissue>
    </source>
</reference>
<keyword evidence="2" id="KW-1185">Reference proteome</keyword>